<protein>
    <submittedName>
        <fullName evidence="1">Uncharacterized protein</fullName>
    </submittedName>
</protein>
<comment type="caution">
    <text evidence="1">The sequence shown here is derived from an EMBL/GenBank/DDBJ whole genome shotgun (WGS) entry which is preliminary data.</text>
</comment>
<dbReference type="EMBL" id="CAXITT010000031">
    <property type="protein sequence ID" value="CAL1528372.1"/>
    <property type="molecule type" value="Genomic_DNA"/>
</dbReference>
<dbReference type="AlphaFoldDB" id="A0AAV2H3Y5"/>
<gene>
    <name evidence="1" type="ORF">GSLYS_00002542001</name>
</gene>
<evidence type="ECO:0000313" key="2">
    <source>
        <dbReference type="Proteomes" id="UP001497497"/>
    </source>
</evidence>
<name>A0AAV2H3Y5_LYMST</name>
<keyword evidence="2" id="KW-1185">Reference proteome</keyword>
<dbReference type="Gene3D" id="3.40.50.1820">
    <property type="entry name" value="alpha/beta hydrolase"/>
    <property type="match status" value="1"/>
</dbReference>
<dbReference type="InterPro" id="IPR029058">
    <property type="entry name" value="AB_hydrolase_fold"/>
</dbReference>
<sequence length="391" mass="42800">MPYLLHNSIRVIVKAGSAENKCCEIYWRRSVIGTLICWTKDKSPDKRTGTSSPKVVFPLVVSTTATGRMCSQLVLMLFVGHFYTAVLAQSLPVLKVDKTKISTSGISSGAVMAVQYHVAFSSEIMGVGAIAGVPFLCAPSAACMTTPGLLAAVEFQTLTASARLFLNIDSTTNMKHDKIWIFAGTHDTVVNPAAGPLLKNYYSLYVDSPSQIKLVDNIPSAHGQITNNYGGSCGDLHSNNYMNNCGYSAAFNLLNFIYGNLKEPSATYIATGELLQFDQSAYTSYLGHMDNIAYVYVPTGCKDKTKACRLHIAFHGCQMGRERIGDVYVKHSGYNEVGELNDIIILYPQVLVSSLNPMGCWDWFGYTGIYYAFHSGPQMRAVHDMMHHISG</sequence>
<evidence type="ECO:0000313" key="1">
    <source>
        <dbReference type="EMBL" id="CAL1528372.1"/>
    </source>
</evidence>
<reference evidence="1 2" key="1">
    <citation type="submission" date="2024-04" db="EMBL/GenBank/DDBJ databases">
        <authorList>
            <consortium name="Genoscope - CEA"/>
            <person name="William W."/>
        </authorList>
    </citation>
    <scope>NUCLEOTIDE SEQUENCE [LARGE SCALE GENOMIC DNA]</scope>
</reference>
<dbReference type="Proteomes" id="UP001497497">
    <property type="component" value="Unassembled WGS sequence"/>
</dbReference>
<organism evidence="1 2">
    <name type="scientific">Lymnaea stagnalis</name>
    <name type="common">Great pond snail</name>
    <name type="synonym">Helix stagnalis</name>
    <dbReference type="NCBI Taxonomy" id="6523"/>
    <lineage>
        <taxon>Eukaryota</taxon>
        <taxon>Metazoa</taxon>
        <taxon>Spiralia</taxon>
        <taxon>Lophotrochozoa</taxon>
        <taxon>Mollusca</taxon>
        <taxon>Gastropoda</taxon>
        <taxon>Heterobranchia</taxon>
        <taxon>Euthyneura</taxon>
        <taxon>Panpulmonata</taxon>
        <taxon>Hygrophila</taxon>
        <taxon>Lymnaeoidea</taxon>
        <taxon>Lymnaeidae</taxon>
        <taxon>Lymnaea</taxon>
    </lineage>
</organism>
<dbReference type="SUPFAM" id="SSF53474">
    <property type="entry name" value="alpha/beta-Hydrolases"/>
    <property type="match status" value="1"/>
</dbReference>
<dbReference type="PANTHER" id="PTHR42972">
    <property type="entry name" value="TOL-PAL SYSTEM PROTEIN TOLB"/>
    <property type="match status" value="1"/>
</dbReference>
<dbReference type="PANTHER" id="PTHR42972:SF8">
    <property type="entry name" value="POLYHYDROXYBUTYRATE DEPOLYMERASE"/>
    <property type="match status" value="1"/>
</dbReference>
<accession>A0AAV2H3Y5</accession>
<proteinExistence type="predicted"/>